<dbReference type="GO" id="GO:0043386">
    <property type="term" value="P:mycotoxin biosynthetic process"/>
    <property type="evidence" value="ECO:0007669"/>
    <property type="project" value="InterPro"/>
</dbReference>
<dbReference type="RefSeq" id="XP_056073547.1">
    <property type="nucleotide sequence ID" value="XM_056213239.1"/>
</dbReference>
<dbReference type="AlphaFoldDB" id="A0A9W8XRV8"/>
<proteinExistence type="inferred from homology"/>
<dbReference type="InterPro" id="IPR021765">
    <property type="entry name" value="UstYa-like"/>
</dbReference>
<accession>A0A9W8XRV8</accession>
<comment type="caution">
    <text evidence="3">The sequence shown here is derived from an EMBL/GenBank/DDBJ whole genome shotgun (WGS) entry which is preliminary data.</text>
</comment>
<comment type="similarity">
    <text evidence="2">Belongs to the ustYa family.</text>
</comment>
<evidence type="ECO:0000313" key="3">
    <source>
        <dbReference type="EMBL" id="KAJ4356421.1"/>
    </source>
</evidence>
<evidence type="ECO:0000313" key="4">
    <source>
        <dbReference type="Proteomes" id="UP001140513"/>
    </source>
</evidence>
<dbReference type="Proteomes" id="UP001140513">
    <property type="component" value="Unassembled WGS sequence"/>
</dbReference>
<evidence type="ECO:0000256" key="2">
    <source>
        <dbReference type="ARBA" id="ARBA00035112"/>
    </source>
</evidence>
<protein>
    <submittedName>
        <fullName evidence="3">Uncharacterized protein</fullName>
    </submittedName>
</protein>
<dbReference type="PANTHER" id="PTHR33365:SF4">
    <property type="entry name" value="CYCLOCHLOROTINE BIOSYNTHESIS PROTEIN O"/>
    <property type="match status" value="1"/>
</dbReference>
<sequence>MSAKLHDFFTRFRHGAYAPITSDGSNEEAGCVVEDDKSPLNEKQTSLGGYSRSFVKPVLQSFLVLALMLISYLLGTYSSTFDIQSTGFIPTVPLKIGANVFSEDHAWVGPGKESDILWAELYQITSDDKFIQIGNPETYGIAPGQQDSNGVNFYSISVYHQLHCLAMFRALVYDESLSQIDGDHKRGLVHGLSQNKTWEDWYHIGHCFNYVRLAIRCTVDTTLEWPPGKIKPKKDMATSKGNRQCRDIDFLDNFVEENKWINPSN</sequence>
<organism evidence="3 4">
    <name type="scientific">Didymosphaeria variabile</name>
    <dbReference type="NCBI Taxonomy" id="1932322"/>
    <lineage>
        <taxon>Eukaryota</taxon>
        <taxon>Fungi</taxon>
        <taxon>Dikarya</taxon>
        <taxon>Ascomycota</taxon>
        <taxon>Pezizomycotina</taxon>
        <taxon>Dothideomycetes</taxon>
        <taxon>Pleosporomycetidae</taxon>
        <taxon>Pleosporales</taxon>
        <taxon>Massarineae</taxon>
        <taxon>Didymosphaeriaceae</taxon>
        <taxon>Didymosphaeria</taxon>
    </lineage>
</organism>
<dbReference type="OrthoDB" id="3687641at2759"/>
<evidence type="ECO:0000256" key="1">
    <source>
        <dbReference type="ARBA" id="ARBA00004685"/>
    </source>
</evidence>
<dbReference type="PANTHER" id="PTHR33365">
    <property type="entry name" value="YALI0B05434P"/>
    <property type="match status" value="1"/>
</dbReference>
<keyword evidence="4" id="KW-1185">Reference proteome</keyword>
<dbReference type="GeneID" id="80907984"/>
<reference evidence="3" key="1">
    <citation type="submission" date="2022-10" db="EMBL/GenBank/DDBJ databases">
        <title>Tapping the CABI collections for fungal endophytes: first genome assemblies for Collariella, Neodidymelliopsis, Ascochyta clinopodiicola, Didymella pomorum, Didymosphaeria variabile, Neocosmospora piperis and Neocucurbitaria cava.</title>
        <authorList>
            <person name="Hill R."/>
        </authorList>
    </citation>
    <scope>NUCLEOTIDE SEQUENCE</scope>
    <source>
        <strain evidence="3">IMI 356815</strain>
    </source>
</reference>
<gene>
    <name evidence="3" type="ORF">N0V89_004454</name>
</gene>
<dbReference type="Pfam" id="PF11807">
    <property type="entry name" value="UstYa"/>
    <property type="match status" value="1"/>
</dbReference>
<dbReference type="EMBL" id="JAPEUX010000003">
    <property type="protein sequence ID" value="KAJ4356421.1"/>
    <property type="molecule type" value="Genomic_DNA"/>
</dbReference>
<comment type="pathway">
    <text evidence="1">Mycotoxin biosynthesis.</text>
</comment>
<name>A0A9W8XRV8_9PLEO</name>